<keyword evidence="4 9" id="KW-0418">Kinase</keyword>
<comment type="subunit">
    <text evidence="9">Monomer.</text>
</comment>
<feature type="binding site" evidence="9">
    <location>
        <begin position="69"/>
        <end position="71"/>
    </location>
    <ligand>
        <name>a ribonucleoside 5'-phosphate</name>
        <dbReference type="ChEBI" id="CHEBI:58043"/>
    </ligand>
</feature>
<dbReference type="eggNOG" id="KOG3079">
    <property type="taxonomic scope" value="Eukaryota"/>
</dbReference>
<feature type="binding site" evidence="9">
    <location>
        <position position="154"/>
    </location>
    <ligand>
        <name>a ribonucleoside 5'-phosphate</name>
        <dbReference type="ChEBI" id="CHEBI:58043"/>
    </ligand>
</feature>
<evidence type="ECO:0000256" key="4">
    <source>
        <dbReference type="ARBA" id="ARBA00022777"/>
    </source>
</evidence>
<dbReference type="Pfam" id="PF00406">
    <property type="entry name" value="ADK"/>
    <property type="match status" value="1"/>
</dbReference>
<keyword evidence="5 9" id="KW-0067">ATP-binding</keyword>
<keyword evidence="12" id="KW-1185">Reference proteome</keyword>
<evidence type="ECO:0000256" key="8">
    <source>
        <dbReference type="ARBA" id="ARBA00048116"/>
    </source>
</evidence>
<dbReference type="GO" id="GO:0005737">
    <property type="term" value="C:cytoplasm"/>
    <property type="evidence" value="ECO:0000318"/>
    <property type="project" value="GO_Central"/>
</dbReference>
<feature type="binding site" evidence="9">
    <location>
        <position position="47"/>
    </location>
    <ligand>
        <name>a ribonucleoside 5'-phosphate</name>
        <dbReference type="ChEBI" id="CHEBI:58043"/>
    </ligand>
</feature>
<evidence type="ECO:0000313" key="11">
    <source>
        <dbReference type="JaponicusDB" id="SJAG_00779"/>
    </source>
</evidence>
<comment type="cofactor">
    <cofactor evidence="9">
        <name>Mg(2+)</name>
        <dbReference type="ChEBI" id="CHEBI:18420"/>
    </cofactor>
    <text evidence="9">Binds 1 Mg(2+) ion per monomer.</text>
</comment>
<accession>B6JWK2</accession>
<dbReference type="RefSeq" id="XP_002172046.2">
    <property type="nucleotide sequence ID" value="XM_002172010.2"/>
</dbReference>
<dbReference type="PRINTS" id="PR00094">
    <property type="entry name" value="ADENYLTKNASE"/>
</dbReference>
<keyword evidence="1 9" id="KW-0963">Cytoplasm</keyword>
<protein>
    <recommendedName>
        <fullName evidence="9">Uridylate kinase</fullName>
        <shortName evidence="9">UK</shortName>
        <ecNumber evidence="9">2.7.4.14</ecNumber>
    </recommendedName>
    <alternativeName>
        <fullName evidence="9">ATP:UMP phosphotransferase</fullName>
    </alternativeName>
    <alternativeName>
        <fullName evidence="9">Deoxycytidylate kinase</fullName>
        <shortName evidence="9">CK</shortName>
        <shortName evidence="9">dCMP kinase</shortName>
    </alternativeName>
    <alternativeName>
        <fullName evidence="9">Uridine monophosphate kinase</fullName>
        <shortName evidence="9">UMP kinase</shortName>
        <shortName evidence="9">UMPK</shortName>
    </alternativeName>
</protein>
<feature type="binding site" evidence="9">
    <location>
        <position position="182"/>
    </location>
    <ligand>
        <name>ATP</name>
        <dbReference type="ChEBI" id="CHEBI:30616"/>
    </ligand>
</feature>
<feature type="binding site" evidence="9">
    <location>
        <begin position="21"/>
        <end position="26"/>
    </location>
    <ligand>
        <name>ATP</name>
        <dbReference type="ChEBI" id="CHEBI:30616"/>
    </ligand>
</feature>
<feature type="binding site" evidence="9">
    <location>
        <position position="143"/>
    </location>
    <ligand>
        <name>a ribonucleoside 5'-phosphate</name>
        <dbReference type="ChEBI" id="CHEBI:58043"/>
    </ligand>
</feature>
<dbReference type="FunFam" id="3.40.50.300:FF:000315">
    <property type="entry name" value="Adenylate kinase 1"/>
    <property type="match status" value="1"/>
</dbReference>
<dbReference type="HAMAP" id="MF_00235">
    <property type="entry name" value="Adenylate_kinase_Adk"/>
    <property type="match status" value="1"/>
</dbReference>
<reference evidence="10 12" key="1">
    <citation type="journal article" date="2011" name="Science">
        <title>Comparative functional genomics of the fission yeasts.</title>
        <authorList>
            <person name="Rhind N."/>
            <person name="Chen Z."/>
            <person name="Yassour M."/>
            <person name="Thompson D.A."/>
            <person name="Haas B.J."/>
            <person name="Habib N."/>
            <person name="Wapinski I."/>
            <person name="Roy S."/>
            <person name="Lin M.F."/>
            <person name="Heiman D.I."/>
            <person name="Young S.K."/>
            <person name="Furuya K."/>
            <person name="Guo Y."/>
            <person name="Pidoux A."/>
            <person name="Chen H.M."/>
            <person name="Robbertse B."/>
            <person name="Goldberg J.M."/>
            <person name="Aoki K."/>
            <person name="Bayne E.H."/>
            <person name="Berlin A.M."/>
            <person name="Desjardins C.A."/>
            <person name="Dobbs E."/>
            <person name="Dukaj L."/>
            <person name="Fan L."/>
            <person name="FitzGerald M.G."/>
            <person name="French C."/>
            <person name="Gujja S."/>
            <person name="Hansen K."/>
            <person name="Keifenheim D."/>
            <person name="Levin J.Z."/>
            <person name="Mosher R.A."/>
            <person name="Mueller C.A."/>
            <person name="Pfiffner J."/>
            <person name="Priest M."/>
            <person name="Russ C."/>
            <person name="Smialowska A."/>
            <person name="Swoboda P."/>
            <person name="Sykes S.M."/>
            <person name="Vaughn M."/>
            <person name="Vengrova S."/>
            <person name="Yoder R."/>
            <person name="Zeng Q."/>
            <person name="Allshire R."/>
            <person name="Baulcombe D."/>
            <person name="Birren B.W."/>
            <person name="Brown W."/>
            <person name="Ekwall K."/>
            <person name="Kellis M."/>
            <person name="Leatherwood J."/>
            <person name="Levin H."/>
            <person name="Margalit H."/>
            <person name="Martienssen R."/>
            <person name="Nieduszynski C.A."/>
            <person name="Spatafora J.W."/>
            <person name="Friedman N."/>
            <person name="Dalgaard J.Z."/>
            <person name="Baumann P."/>
            <person name="Niki H."/>
            <person name="Regev A."/>
            <person name="Nusbaum C."/>
        </authorList>
    </citation>
    <scope>NUCLEOTIDE SEQUENCE [LARGE SCALE GENOMIC DNA]</scope>
    <source>
        <strain evidence="12">yFS275 / FY16936</strain>
    </source>
</reference>
<comment type="catalytic activity">
    <reaction evidence="8 9">
        <text>UMP + ATP = UDP + ADP</text>
        <dbReference type="Rhea" id="RHEA:24400"/>
        <dbReference type="ChEBI" id="CHEBI:30616"/>
        <dbReference type="ChEBI" id="CHEBI:57865"/>
        <dbReference type="ChEBI" id="CHEBI:58223"/>
        <dbReference type="ChEBI" id="CHEBI:456216"/>
        <dbReference type="EC" id="2.7.4.14"/>
    </reaction>
</comment>
<dbReference type="STRING" id="402676.B6JWK2"/>
<feature type="binding site" evidence="9">
    <location>
        <position position="106"/>
    </location>
    <ligand>
        <name>a ribonucleoside 5'-phosphate</name>
        <dbReference type="ChEBI" id="CHEBI:58043"/>
    </ligand>
</feature>
<keyword evidence="6 9" id="KW-0665">Pyrimidine biosynthesis</keyword>
<gene>
    <name evidence="11" type="primary">ura6</name>
    <name evidence="10" type="ORF">SJAG_00779</name>
</gene>
<comment type="function">
    <text evidence="9">Catalyzes the phosphorylation of pyrimidine nucleoside monophosphates at the expense of ATP. Plays an important role in de novo pyrimidine nucleotide biosynthesis. Has preference for UMP and dUMP as phosphate acceptors, but can also use CMP, dCMP and AMP.</text>
</comment>
<organism evidence="10 12">
    <name type="scientific">Schizosaccharomyces japonicus (strain yFS275 / FY16936)</name>
    <name type="common">Fission yeast</name>
    <dbReference type="NCBI Taxonomy" id="402676"/>
    <lineage>
        <taxon>Eukaryota</taxon>
        <taxon>Fungi</taxon>
        <taxon>Dikarya</taxon>
        <taxon>Ascomycota</taxon>
        <taxon>Taphrinomycotina</taxon>
        <taxon>Schizosaccharomycetes</taxon>
        <taxon>Schizosaccharomycetales</taxon>
        <taxon>Schizosaccharomycetaceae</taxon>
        <taxon>Schizosaccharomyces</taxon>
    </lineage>
</organism>
<dbReference type="JaponicusDB" id="SJAG_00779">
    <property type="gene designation" value="ura6"/>
</dbReference>
<dbReference type="OrthoDB" id="442176at2759"/>
<name>B6JWK2_SCHJY</name>
<dbReference type="InterPro" id="IPR000850">
    <property type="entry name" value="Adenylat/UMP-CMP_kin"/>
</dbReference>
<dbReference type="Gene3D" id="3.40.50.300">
    <property type="entry name" value="P-loop containing nucleotide triphosphate hydrolases"/>
    <property type="match status" value="1"/>
</dbReference>
<feature type="region of interest" description="NMPbind" evidence="9">
    <location>
        <begin position="41"/>
        <end position="71"/>
    </location>
</feature>
<dbReference type="SUPFAM" id="SSF52540">
    <property type="entry name" value="P-loop containing nucleoside triphosphate hydrolases"/>
    <property type="match status" value="1"/>
</dbReference>
<sequence length="201" mass="22434">MTSATATESPYKVIYVLGGPGAGKGTQCSRLVKKYKLAHISAGDCLREEQSREGSKYGDLIRTYIKEGQIVPKEITIKLLEQKMKDYSAEGIDTFLIDGFPRKLDQYQAFEEMVCPALTTLFFQCGQETMLARLLNRGKTSGREDDNTESIKKRFVTYVETSMPVIDAMKERGRCVTINAENDPDTVFEDTCAAMNKALGL</sequence>
<comment type="similarity">
    <text evidence="9">Belongs to the adenylate kinase family. UMP-CMP kinase subfamily.</text>
</comment>
<keyword evidence="2 9" id="KW-0808">Transferase</keyword>
<dbReference type="Proteomes" id="UP000001744">
    <property type="component" value="Unassembled WGS sequence"/>
</dbReference>
<dbReference type="GO" id="GO:0046705">
    <property type="term" value="P:CDP biosynthetic process"/>
    <property type="evidence" value="ECO:0000318"/>
    <property type="project" value="GO_Central"/>
</dbReference>
<feature type="region of interest" description="LID" evidence="9">
    <location>
        <begin position="136"/>
        <end position="146"/>
    </location>
</feature>
<dbReference type="GO" id="GO:0006225">
    <property type="term" value="P:UDP biosynthetic process"/>
    <property type="evidence" value="ECO:0000318"/>
    <property type="project" value="GO_Central"/>
</dbReference>
<evidence type="ECO:0000256" key="5">
    <source>
        <dbReference type="ARBA" id="ARBA00022840"/>
    </source>
</evidence>
<evidence type="ECO:0000256" key="7">
    <source>
        <dbReference type="ARBA" id="ARBA00023242"/>
    </source>
</evidence>
<dbReference type="GO" id="GO:0006207">
    <property type="term" value="P:'de novo' pyrimidine nucleobase biosynthetic process"/>
    <property type="evidence" value="ECO:0007669"/>
    <property type="project" value="InterPro"/>
</dbReference>
<comment type="subcellular location">
    <subcellularLocation>
        <location evidence="9">Cytoplasm</location>
    </subcellularLocation>
    <subcellularLocation>
        <location evidence="9">Nucleus</location>
    </subcellularLocation>
    <text evidence="9">Predominantly cytoplasmic.</text>
</comment>
<dbReference type="PROSITE" id="PS00113">
    <property type="entry name" value="ADENYLATE_KINASE"/>
    <property type="match status" value="1"/>
</dbReference>
<feature type="binding site" evidence="9">
    <location>
        <begin position="99"/>
        <end position="102"/>
    </location>
    <ligand>
        <name>a ribonucleoside 5'-phosphate</name>
        <dbReference type="ChEBI" id="CHEBI:58043"/>
    </ligand>
</feature>
<dbReference type="GO" id="GO:0005634">
    <property type="term" value="C:nucleus"/>
    <property type="evidence" value="ECO:0000318"/>
    <property type="project" value="GO_Central"/>
</dbReference>
<evidence type="ECO:0000256" key="2">
    <source>
        <dbReference type="ARBA" id="ARBA00022679"/>
    </source>
</evidence>
<dbReference type="InterPro" id="IPR033690">
    <property type="entry name" value="Adenylat_kinase_CS"/>
</dbReference>
<dbReference type="PANTHER" id="PTHR23359">
    <property type="entry name" value="NUCLEOTIDE KINASE"/>
    <property type="match status" value="1"/>
</dbReference>
<evidence type="ECO:0000313" key="10">
    <source>
        <dbReference type="EMBL" id="EEB05753.2"/>
    </source>
</evidence>
<dbReference type="NCBIfam" id="TIGR01359">
    <property type="entry name" value="UMP_CMP_kin_fam"/>
    <property type="match status" value="1"/>
</dbReference>
<dbReference type="GO" id="GO:0033862">
    <property type="term" value="F:UMP kinase activity"/>
    <property type="evidence" value="ECO:0000318"/>
    <property type="project" value="GO_Central"/>
</dbReference>
<feature type="binding site" evidence="9">
    <location>
        <position position="137"/>
    </location>
    <ligand>
        <name>ATP</name>
        <dbReference type="ChEBI" id="CHEBI:30616"/>
    </ligand>
</feature>
<dbReference type="HAMAP" id="MF_03172">
    <property type="entry name" value="Adenylate_kinase_UMP_CMP_kin"/>
    <property type="match status" value="1"/>
</dbReference>
<evidence type="ECO:0000256" key="9">
    <source>
        <dbReference type="HAMAP-Rule" id="MF_03172"/>
    </source>
</evidence>
<proteinExistence type="inferred from homology"/>
<dbReference type="OMA" id="GTQCDRM"/>
<dbReference type="InterPro" id="IPR027417">
    <property type="entry name" value="P-loop_NTPase"/>
</dbReference>
<keyword evidence="3 9" id="KW-0547">Nucleotide-binding</keyword>
<evidence type="ECO:0000313" key="12">
    <source>
        <dbReference type="Proteomes" id="UP000001744"/>
    </source>
</evidence>
<evidence type="ECO:0000256" key="1">
    <source>
        <dbReference type="ARBA" id="ARBA00022490"/>
    </source>
</evidence>
<dbReference type="AlphaFoldDB" id="B6JWK2"/>
<dbReference type="EC" id="2.7.4.14" evidence="9"/>
<dbReference type="GO" id="GO:0005524">
    <property type="term" value="F:ATP binding"/>
    <property type="evidence" value="ECO:0007669"/>
    <property type="project" value="UniProtKB-KW"/>
</dbReference>
<dbReference type="InterPro" id="IPR006266">
    <property type="entry name" value="UMP_CMP_kinase"/>
</dbReference>
<dbReference type="GeneID" id="7048854"/>
<comment type="domain">
    <text evidence="9">Consists of three domains, a large central CORE domain and two small peripheral domains, NMPbind and LID, which undergo movements during catalysis. The LID domain closes over the site of phosphoryl transfer upon ATP binding. Assembling and dissambling the active center during each catalytic cycle provides an effective means to prevent ATP hydrolysis.</text>
</comment>
<evidence type="ECO:0000256" key="6">
    <source>
        <dbReference type="ARBA" id="ARBA00022975"/>
    </source>
</evidence>
<dbReference type="EMBL" id="KE651166">
    <property type="protein sequence ID" value="EEB05753.2"/>
    <property type="molecule type" value="Genomic_DNA"/>
</dbReference>
<evidence type="ECO:0000256" key="3">
    <source>
        <dbReference type="ARBA" id="ARBA00022741"/>
    </source>
</evidence>
<dbReference type="CDD" id="cd01428">
    <property type="entry name" value="ADK"/>
    <property type="match status" value="1"/>
</dbReference>
<dbReference type="HOGENOM" id="CLU_032354_0_2_1"/>
<dbReference type="VEuPathDB" id="FungiDB:SJAG_00779"/>
<keyword evidence="7 9" id="KW-0539">Nucleus</keyword>